<proteinExistence type="predicted"/>
<comment type="caution">
    <text evidence="2">The sequence shown here is derived from an EMBL/GenBank/DDBJ whole genome shotgun (WGS) entry which is preliminary data.</text>
</comment>
<sequence>MSNKTPLAMLLAVSLAGCASYELRDSNAAVDANPLCASRPDRPGEPVPRECERATEASWSTERRDSAPVDFSRKRGDD</sequence>
<name>A0ABT6MUS5_9GAMM</name>
<keyword evidence="3" id="KW-1185">Reference proteome</keyword>
<evidence type="ECO:0000313" key="2">
    <source>
        <dbReference type="EMBL" id="MDH7454343.1"/>
    </source>
</evidence>
<gene>
    <name evidence="2" type="ORF">QF205_14880</name>
</gene>
<evidence type="ECO:0008006" key="4">
    <source>
        <dbReference type="Google" id="ProtNLM"/>
    </source>
</evidence>
<organism evidence="2 3">
    <name type="scientific">Luteimonas composti</name>
    <dbReference type="NCBI Taxonomy" id="398257"/>
    <lineage>
        <taxon>Bacteria</taxon>
        <taxon>Pseudomonadati</taxon>
        <taxon>Pseudomonadota</taxon>
        <taxon>Gammaproteobacteria</taxon>
        <taxon>Lysobacterales</taxon>
        <taxon>Lysobacteraceae</taxon>
        <taxon>Luteimonas</taxon>
    </lineage>
</organism>
<feature type="region of interest" description="Disordered" evidence="1">
    <location>
        <begin position="33"/>
        <end position="78"/>
    </location>
</feature>
<dbReference type="PROSITE" id="PS51257">
    <property type="entry name" value="PROKAR_LIPOPROTEIN"/>
    <property type="match status" value="1"/>
</dbReference>
<evidence type="ECO:0000256" key="1">
    <source>
        <dbReference type="SAM" id="MobiDB-lite"/>
    </source>
</evidence>
<protein>
    <recommendedName>
        <fullName evidence="4">Lipoprotein</fullName>
    </recommendedName>
</protein>
<feature type="compositionally biased region" description="Basic and acidic residues" evidence="1">
    <location>
        <begin position="39"/>
        <end position="78"/>
    </location>
</feature>
<dbReference type="EMBL" id="JARYGX010000027">
    <property type="protein sequence ID" value="MDH7454343.1"/>
    <property type="molecule type" value="Genomic_DNA"/>
</dbReference>
<accession>A0ABT6MUS5</accession>
<evidence type="ECO:0000313" key="3">
    <source>
        <dbReference type="Proteomes" id="UP001160550"/>
    </source>
</evidence>
<dbReference type="RefSeq" id="WP_280943560.1">
    <property type="nucleotide sequence ID" value="NZ_JARYGX010000027.1"/>
</dbReference>
<reference evidence="2" key="2">
    <citation type="submission" date="2023-04" db="EMBL/GenBank/DDBJ databases">
        <authorList>
            <person name="Sun J.-Q."/>
        </authorList>
    </citation>
    <scope>NUCLEOTIDE SEQUENCE</scope>
    <source>
        <strain evidence="2">CC-YY355</strain>
    </source>
</reference>
<dbReference type="Proteomes" id="UP001160550">
    <property type="component" value="Unassembled WGS sequence"/>
</dbReference>
<reference evidence="2" key="1">
    <citation type="journal article" date="2007" name="Int. J. Syst. Evol. Microbiol.">
        <title>Luteimonas composti sp. nov., a moderately thermophilic bacterium isolated from food waste.</title>
        <authorList>
            <person name="Young C.C."/>
            <person name="Kampfer P."/>
            <person name="Chen W.M."/>
            <person name="Yen W.S."/>
            <person name="Arun A.B."/>
            <person name="Lai W.A."/>
            <person name="Shen F.T."/>
            <person name="Rekha P.D."/>
            <person name="Lin K.Y."/>
            <person name="Chou J.H."/>
        </authorList>
    </citation>
    <scope>NUCLEOTIDE SEQUENCE</scope>
    <source>
        <strain evidence="2">CC-YY355</strain>
    </source>
</reference>